<proteinExistence type="predicted"/>
<gene>
    <name evidence="6" type="ORF">PR001_g30389</name>
    <name evidence="7" type="ORF">PR003_g31704</name>
</gene>
<evidence type="ECO:0000313" key="7">
    <source>
        <dbReference type="EMBL" id="KAE9267663.1"/>
    </source>
</evidence>
<dbReference type="GO" id="GO:0005576">
    <property type="term" value="C:extracellular region"/>
    <property type="evidence" value="ECO:0007669"/>
    <property type="project" value="UniProtKB-SubCell"/>
</dbReference>
<sequence length="148" mass="16047">MVKLFCAIVGVAGSAFSVRVDESDSVDDLKVMIKARKPDTIKGEADKLQLFLAKTADGKWLPSNDPDVVAMRSGAVSEKVQNLLNGQIDPAEEIADVFVPAPQKKEIHVLVVVPEGAVGSASETSKMDQVVQEVHEMYAQTVLTKRKR</sequence>
<dbReference type="Pfam" id="PF20147">
    <property type="entry name" value="Crinkler"/>
    <property type="match status" value="1"/>
</dbReference>
<dbReference type="GO" id="GO:0043657">
    <property type="term" value="C:host cell"/>
    <property type="evidence" value="ECO:0007669"/>
    <property type="project" value="UniProtKB-SubCell"/>
</dbReference>
<comment type="subcellular location">
    <subcellularLocation>
        <location evidence="1">Host cell</location>
    </subcellularLocation>
    <subcellularLocation>
        <location evidence="2">Secreted</location>
    </subcellularLocation>
</comment>
<dbReference type="Proteomes" id="UP000434957">
    <property type="component" value="Unassembled WGS sequence"/>
</dbReference>
<comment type="caution">
    <text evidence="6">The sequence shown here is derived from an EMBL/GenBank/DDBJ whole genome shotgun (WGS) entry which is preliminary data.</text>
</comment>
<evidence type="ECO:0000256" key="1">
    <source>
        <dbReference type="ARBA" id="ARBA00004340"/>
    </source>
</evidence>
<evidence type="ECO:0000313" key="9">
    <source>
        <dbReference type="Proteomes" id="UP000434957"/>
    </source>
</evidence>
<keyword evidence="9" id="KW-1185">Reference proteome</keyword>
<keyword evidence="4" id="KW-0732">Signal</keyword>
<keyword evidence="3" id="KW-0964">Secreted</keyword>
<dbReference type="EMBL" id="QXFT01006901">
    <property type="protein sequence ID" value="KAE9267663.1"/>
    <property type="molecule type" value="Genomic_DNA"/>
</dbReference>
<dbReference type="AlphaFoldDB" id="A0A6A3GU79"/>
<protein>
    <recommendedName>
        <fullName evidence="5">Crinkler effector protein N-terminal domain-containing protein</fullName>
    </recommendedName>
</protein>
<feature type="signal peptide" evidence="4">
    <location>
        <begin position="1"/>
        <end position="17"/>
    </location>
</feature>
<evidence type="ECO:0000256" key="3">
    <source>
        <dbReference type="ARBA" id="ARBA00022525"/>
    </source>
</evidence>
<feature type="chain" id="PRO_5033873114" description="Crinkler effector protein N-terminal domain-containing protein" evidence="4">
    <location>
        <begin position="18"/>
        <end position="148"/>
    </location>
</feature>
<accession>A0A6A3GU79</accession>
<evidence type="ECO:0000313" key="6">
    <source>
        <dbReference type="EMBL" id="KAE8960428.1"/>
    </source>
</evidence>
<dbReference type="InterPro" id="IPR045379">
    <property type="entry name" value="Crinkler_N"/>
</dbReference>
<organism evidence="6 8">
    <name type="scientific">Phytophthora rubi</name>
    <dbReference type="NCBI Taxonomy" id="129364"/>
    <lineage>
        <taxon>Eukaryota</taxon>
        <taxon>Sar</taxon>
        <taxon>Stramenopiles</taxon>
        <taxon>Oomycota</taxon>
        <taxon>Peronosporomycetes</taxon>
        <taxon>Peronosporales</taxon>
        <taxon>Peronosporaceae</taxon>
        <taxon>Phytophthora</taxon>
    </lineage>
</organism>
<evidence type="ECO:0000256" key="2">
    <source>
        <dbReference type="ARBA" id="ARBA00004613"/>
    </source>
</evidence>
<name>A0A6A3GU79_9STRA</name>
<feature type="domain" description="Crinkler effector protein N-terminal" evidence="5">
    <location>
        <begin position="2"/>
        <end position="112"/>
    </location>
</feature>
<evidence type="ECO:0000256" key="4">
    <source>
        <dbReference type="SAM" id="SignalP"/>
    </source>
</evidence>
<dbReference type="Proteomes" id="UP000429607">
    <property type="component" value="Unassembled WGS sequence"/>
</dbReference>
<evidence type="ECO:0000259" key="5">
    <source>
        <dbReference type="Pfam" id="PF20147"/>
    </source>
</evidence>
<feature type="non-terminal residue" evidence="6">
    <location>
        <position position="148"/>
    </location>
</feature>
<dbReference type="EMBL" id="QXFV01006803">
    <property type="protein sequence ID" value="KAE8960428.1"/>
    <property type="molecule type" value="Genomic_DNA"/>
</dbReference>
<evidence type="ECO:0000313" key="8">
    <source>
        <dbReference type="Proteomes" id="UP000429607"/>
    </source>
</evidence>
<reference evidence="6 8" key="1">
    <citation type="submission" date="2018-09" db="EMBL/GenBank/DDBJ databases">
        <title>Genomic investigation of the strawberry pathogen Phytophthora fragariae indicates pathogenicity is determined by transcriptional variation in three key races.</title>
        <authorList>
            <person name="Adams T.M."/>
            <person name="Armitage A.D."/>
            <person name="Sobczyk M.K."/>
            <person name="Bates H.J."/>
            <person name="Dunwell J.M."/>
            <person name="Nellist C.F."/>
            <person name="Harrison R.J."/>
        </authorList>
    </citation>
    <scope>NUCLEOTIDE SEQUENCE [LARGE SCALE GENOMIC DNA]</scope>
    <source>
        <strain evidence="6 8">SCRP249</strain>
        <strain evidence="7 9">SCRP333</strain>
    </source>
</reference>